<proteinExistence type="predicted"/>
<evidence type="ECO:0000313" key="2">
    <source>
        <dbReference type="Proteomes" id="UP000447434"/>
    </source>
</evidence>
<sequence length="49" mass="5794">MGRRERITLSEFNTPLFSEKIGRLQKGNRGNFEHHTKSIQCPMKQLCQF</sequence>
<protein>
    <submittedName>
        <fullName evidence="1">Uncharacterized protein</fullName>
    </submittedName>
</protein>
<name>A0A6A4PJW5_LUPAL</name>
<dbReference type="AlphaFoldDB" id="A0A6A4PJW5"/>
<reference evidence="2" key="1">
    <citation type="journal article" date="2020" name="Nat. Commun.">
        <title>Genome sequence of the cluster root forming white lupin.</title>
        <authorList>
            <person name="Hufnagel B."/>
            <person name="Marques A."/>
            <person name="Soriano A."/>
            <person name="Marques L."/>
            <person name="Divol F."/>
            <person name="Doumas P."/>
            <person name="Sallet E."/>
            <person name="Mancinotti D."/>
            <person name="Carrere S."/>
            <person name="Marande W."/>
            <person name="Arribat S."/>
            <person name="Keller J."/>
            <person name="Huneau C."/>
            <person name="Blein T."/>
            <person name="Aime D."/>
            <person name="Laguerre M."/>
            <person name="Taylor J."/>
            <person name="Schubert V."/>
            <person name="Nelson M."/>
            <person name="Geu-Flores F."/>
            <person name="Crespi M."/>
            <person name="Gallardo-Guerrero K."/>
            <person name="Delaux P.-M."/>
            <person name="Salse J."/>
            <person name="Berges H."/>
            <person name="Guyot R."/>
            <person name="Gouzy J."/>
            <person name="Peret B."/>
        </authorList>
    </citation>
    <scope>NUCLEOTIDE SEQUENCE [LARGE SCALE GENOMIC DNA]</scope>
    <source>
        <strain evidence="2">cv. Amiga</strain>
    </source>
</reference>
<gene>
    <name evidence="1" type="ORF">Lalb_Chr13g0301611</name>
</gene>
<keyword evidence="2" id="KW-1185">Reference proteome</keyword>
<dbReference type="EMBL" id="WOCE01000013">
    <property type="protein sequence ID" value="KAE9601797.1"/>
    <property type="molecule type" value="Genomic_DNA"/>
</dbReference>
<dbReference type="Proteomes" id="UP000447434">
    <property type="component" value="Chromosome 13"/>
</dbReference>
<accession>A0A6A4PJW5</accession>
<evidence type="ECO:0000313" key="1">
    <source>
        <dbReference type="EMBL" id="KAE9601797.1"/>
    </source>
</evidence>
<comment type="caution">
    <text evidence="1">The sequence shown here is derived from an EMBL/GenBank/DDBJ whole genome shotgun (WGS) entry which is preliminary data.</text>
</comment>
<organism evidence="1 2">
    <name type="scientific">Lupinus albus</name>
    <name type="common">White lupine</name>
    <name type="synonym">Lupinus termis</name>
    <dbReference type="NCBI Taxonomy" id="3870"/>
    <lineage>
        <taxon>Eukaryota</taxon>
        <taxon>Viridiplantae</taxon>
        <taxon>Streptophyta</taxon>
        <taxon>Embryophyta</taxon>
        <taxon>Tracheophyta</taxon>
        <taxon>Spermatophyta</taxon>
        <taxon>Magnoliopsida</taxon>
        <taxon>eudicotyledons</taxon>
        <taxon>Gunneridae</taxon>
        <taxon>Pentapetalae</taxon>
        <taxon>rosids</taxon>
        <taxon>fabids</taxon>
        <taxon>Fabales</taxon>
        <taxon>Fabaceae</taxon>
        <taxon>Papilionoideae</taxon>
        <taxon>50 kb inversion clade</taxon>
        <taxon>genistoids sensu lato</taxon>
        <taxon>core genistoids</taxon>
        <taxon>Genisteae</taxon>
        <taxon>Lupinus</taxon>
    </lineage>
</organism>